<dbReference type="GO" id="GO:0006906">
    <property type="term" value="P:vesicle fusion"/>
    <property type="evidence" value="ECO:0000318"/>
    <property type="project" value="GO_Central"/>
</dbReference>
<dbReference type="GO" id="GO:0048278">
    <property type="term" value="P:vesicle docking"/>
    <property type="evidence" value="ECO:0000318"/>
    <property type="project" value="GO_Central"/>
</dbReference>
<reference evidence="7" key="1">
    <citation type="journal article" date="2005" name="Nature">
        <title>The map-based sequence of the rice genome.</title>
        <authorList>
            <consortium name="International rice genome sequencing project (IRGSP)"/>
            <person name="Matsumoto T."/>
            <person name="Wu J."/>
            <person name="Kanamori H."/>
            <person name="Katayose Y."/>
            <person name="Fujisawa M."/>
            <person name="Namiki N."/>
            <person name="Mizuno H."/>
            <person name="Yamamoto K."/>
            <person name="Antonio B.A."/>
            <person name="Baba T."/>
            <person name="Sakata K."/>
            <person name="Nagamura Y."/>
            <person name="Aoki H."/>
            <person name="Arikawa K."/>
            <person name="Arita K."/>
            <person name="Bito T."/>
            <person name="Chiden Y."/>
            <person name="Fujitsuka N."/>
            <person name="Fukunaka R."/>
            <person name="Hamada M."/>
            <person name="Harada C."/>
            <person name="Hayashi A."/>
            <person name="Hijishita S."/>
            <person name="Honda M."/>
            <person name="Hosokawa S."/>
            <person name="Ichikawa Y."/>
            <person name="Idonuma A."/>
            <person name="Iijima M."/>
            <person name="Ikeda M."/>
            <person name="Ikeno M."/>
            <person name="Ito K."/>
            <person name="Ito S."/>
            <person name="Ito T."/>
            <person name="Ito Y."/>
            <person name="Ito Y."/>
            <person name="Iwabuchi A."/>
            <person name="Kamiya K."/>
            <person name="Karasawa W."/>
            <person name="Kurita K."/>
            <person name="Katagiri S."/>
            <person name="Kikuta A."/>
            <person name="Kobayashi H."/>
            <person name="Kobayashi N."/>
            <person name="Machita K."/>
            <person name="Maehara T."/>
            <person name="Masukawa M."/>
            <person name="Mizubayashi T."/>
            <person name="Mukai Y."/>
            <person name="Nagasaki H."/>
            <person name="Nagata Y."/>
            <person name="Naito S."/>
            <person name="Nakashima M."/>
            <person name="Nakama Y."/>
            <person name="Nakamichi Y."/>
            <person name="Nakamura M."/>
            <person name="Meguro A."/>
            <person name="Negishi M."/>
            <person name="Ohta I."/>
            <person name="Ohta T."/>
            <person name="Okamoto M."/>
            <person name="Ono N."/>
            <person name="Saji S."/>
            <person name="Sakaguchi M."/>
            <person name="Sakai K."/>
            <person name="Shibata M."/>
            <person name="Shimokawa T."/>
            <person name="Song J."/>
            <person name="Takazaki Y."/>
            <person name="Terasawa K."/>
            <person name="Tsugane M."/>
            <person name="Tsuji K."/>
            <person name="Ueda S."/>
            <person name="Waki K."/>
            <person name="Yamagata H."/>
            <person name="Yamamoto M."/>
            <person name="Yamamoto S."/>
            <person name="Yamane H."/>
            <person name="Yoshiki S."/>
            <person name="Yoshihara R."/>
            <person name="Yukawa K."/>
            <person name="Zhong H."/>
            <person name="Yano M."/>
            <person name="Yuan Q."/>
            <person name="Ouyang S."/>
            <person name="Liu J."/>
            <person name="Jones K.M."/>
            <person name="Gansberger K."/>
            <person name="Moffat K."/>
            <person name="Hill J."/>
            <person name="Bera J."/>
            <person name="Fadrosh D."/>
            <person name="Jin S."/>
            <person name="Johri S."/>
            <person name="Kim M."/>
            <person name="Overton L."/>
            <person name="Reardon M."/>
            <person name="Tsitrin T."/>
            <person name="Vuong H."/>
            <person name="Weaver B."/>
            <person name="Ciecko A."/>
            <person name="Tallon L."/>
            <person name="Jackson J."/>
            <person name="Pai G."/>
            <person name="Aken S.V."/>
            <person name="Utterback T."/>
            <person name="Reidmuller S."/>
            <person name="Feldblyum T."/>
            <person name="Hsiao J."/>
            <person name="Zismann V."/>
            <person name="Iobst S."/>
            <person name="de Vazeille A.R."/>
            <person name="Buell C.R."/>
            <person name="Ying K."/>
            <person name="Li Y."/>
            <person name="Lu T."/>
            <person name="Huang Y."/>
            <person name="Zhao Q."/>
            <person name="Feng Q."/>
            <person name="Zhang L."/>
            <person name="Zhu J."/>
            <person name="Weng Q."/>
            <person name="Mu J."/>
            <person name="Lu Y."/>
            <person name="Fan D."/>
            <person name="Liu Y."/>
            <person name="Guan J."/>
            <person name="Zhang Y."/>
            <person name="Yu S."/>
            <person name="Liu X."/>
            <person name="Zhang Y."/>
            <person name="Hong G."/>
            <person name="Han B."/>
            <person name="Choisne N."/>
            <person name="Demange N."/>
            <person name="Orjeda G."/>
            <person name="Samain S."/>
            <person name="Cattolico L."/>
            <person name="Pelletier E."/>
            <person name="Couloux A."/>
            <person name="Segurens B."/>
            <person name="Wincker P."/>
            <person name="D'Hont A."/>
            <person name="Scarpelli C."/>
            <person name="Weissenbach J."/>
            <person name="Salanoubat M."/>
            <person name="Quetier F."/>
            <person name="Yu Y."/>
            <person name="Kim H.R."/>
            <person name="Rambo T."/>
            <person name="Currie J."/>
            <person name="Collura K."/>
            <person name="Luo M."/>
            <person name="Yang T."/>
            <person name="Ammiraju J.S.S."/>
            <person name="Engler F."/>
            <person name="Soderlund C."/>
            <person name="Wing R.A."/>
            <person name="Palmer L.E."/>
            <person name="de la Bastide M."/>
            <person name="Spiegel L."/>
            <person name="Nascimento L."/>
            <person name="Zutavern T."/>
            <person name="O'Shaughnessy A."/>
            <person name="Dike S."/>
            <person name="Dedhia N."/>
            <person name="Preston R."/>
            <person name="Balija V."/>
            <person name="McCombie W.R."/>
            <person name="Chow T."/>
            <person name="Chen H."/>
            <person name="Chung M."/>
            <person name="Chen C."/>
            <person name="Shaw J."/>
            <person name="Wu H."/>
            <person name="Hsiao K."/>
            <person name="Chao Y."/>
            <person name="Chu M."/>
            <person name="Cheng C."/>
            <person name="Hour A."/>
            <person name="Lee P."/>
            <person name="Lin S."/>
            <person name="Lin Y."/>
            <person name="Liou J."/>
            <person name="Liu S."/>
            <person name="Hsing Y."/>
            <person name="Raghuvanshi S."/>
            <person name="Mohanty A."/>
            <person name="Bharti A.K."/>
            <person name="Gaur A."/>
            <person name="Gupta V."/>
            <person name="Kumar D."/>
            <person name="Ravi V."/>
            <person name="Vij S."/>
            <person name="Kapur A."/>
            <person name="Khurana P."/>
            <person name="Khurana P."/>
            <person name="Khurana J.P."/>
            <person name="Tyagi A.K."/>
            <person name="Gaikwad K."/>
            <person name="Singh A."/>
            <person name="Dalal V."/>
            <person name="Srivastava S."/>
            <person name="Dixit A."/>
            <person name="Pal A.K."/>
            <person name="Ghazi I.A."/>
            <person name="Yadav M."/>
            <person name="Pandit A."/>
            <person name="Bhargava A."/>
            <person name="Sureshbabu K."/>
            <person name="Batra K."/>
            <person name="Sharma T.R."/>
            <person name="Mohapatra T."/>
            <person name="Singh N.K."/>
            <person name="Messing J."/>
            <person name="Nelson A.B."/>
            <person name="Fuks G."/>
            <person name="Kavchok S."/>
            <person name="Keizer G."/>
            <person name="Linton E."/>
            <person name="Llaca V."/>
            <person name="Song R."/>
            <person name="Tanyolac B."/>
            <person name="Young S."/>
            <person name="Ho-Il K."/>
            <person name="Hahn J.H."/>
            <person name="Sangsakoo G."/>
            <person name="Vanavichit A."/>
            <person name="de Mattos Luiz.A.T."/>
            <person name="Zimmer P.D."/>
            <person name="Malone G."/>
            <person name="Dellagostin O."/>
            <person name="de Oliveira A.C."/>
            <person name="Bevan M."/>
            <person name="Bancroft I."/>
            <person name="Minx P."/>
            <person name="Cordum H."/>
            <person name="Wilson R."/>
            <person name="Cheng Z."/>
            <person name="Jin W."/>
            <person name="Jiang J."/>
            <person name="Leong S.A."/>
            <person name="Iwama H."/>
            <person name="Gojobori T."/>
            <person name="Itoh T."/>
            <person name="Niimura Y."/>
            <person name="Fujii Y."/>
            <person name="Habara T."/>
            <person name="Sakai H."/>
            <person name="Sato Y."/>
            <person name="Wilson G."/>
            <person name="Kumar K."/>
            <person name="McCouch S."/>
            <person name="Juretic N."/>
            <person name="Hoen D."/>
            <person name="Wright S."/>
            <person name="Bruskiewich R."/>
            <person name="Bureau T."/>
            <person name="Miyao A."/>
            <person name="Hirochika H."/>
            <person name="Nishikawa T."/>
            <person name="Kadowaki K."/>
            <person name="Sugiura M."/>
            <person name="Burr B."/>
            <person name="Sasaki T."/>
        </authorList>
    </citation>
    <scope>NUCLEOTIDE SEQUENCE [LARGE SCALE GENOMIC DNA]</scope>
    <source>
        <strain evidence="7">cv. Nipponbare</strain>
    </source>
</reference>
<keyword evidence="4" id="KW-1133">Transmembrane helix</keyword>
<feature type="domain" description="T-SNARE coiled-coil homology" evidence="5">
    <location>
        <begin position="228"/>
        <end position="290"/>
    </location>
</feature>
<dbReference type="KEGG" id="osa:107276534"/>
<dbReference type="GO" id="GO:0000149">
    <property type="term" value="F:SNARE binding"/>
    <property type="evidence" value="ECO:0000318"/>
    <property type="project" value="GO_Central"/>
</dbReference>
<dbReference type="STRING" id="39947.A0A0P0Y804"/>
<dbReference type="InterPro" id="IPR045242">
    <property type="entry name" value="Syntaxin"/>
</dbReference>
<feature type="coiled-coil region" evidence="3">
    <location>
        <begin position="87"/>
        <end position="121"/>
    </location>
</feature>
<organism evidence="6 7">
    <name type="scientific">Oryza sativa subsp. japonica</name>
    <name type="common">Rice</name>
    <dbReference type="NCBI Taxonomy" id="39947"/>
    <lineage>
        <taxon>Eukaryota</taxon>
        <taxon>Viridiplantae</taxon>
        <taxon>Streptophyta</taxon>
        <taxon>Embryophyta</taxon>
        <taxon>Tracheophyta</taxon>
        <taxon>Spermatophyta</taxon>
        <taxon>Magnoliopsida</taxon>
        <taxon>Liliopsida</taxon>
        <taxon>Poales</taxon>
        <taxon>Poaceae</taxon>
        <taxon>BOP clade</taxon>
        <taxon>Oryzoideae</taxon>
        <taxon>Oryzeae</taxon>
        <taxon>Oryzinae</taxon>
        <taxon>Oryza</taxon>
        <taxon>Oryza sativa</taxon>
    </lineage>
</organism>
<dbReference type="PaxDb" id="39947-A0A0P0Y804"/>
<keyword evidence="4" id="KW-0812">Transmembrane</keyword>
<protein>
    <submittedName>
        <fullName evidence="6">Os12g0192300 protein</fullName>
    </submittedName>
</protein>
<name>A0A0P0Y804_ORYSJ</name>
<keyword evidence="3" id="KW-0175">Coiled coil</keyword>
<dbReference type="SMART" id="SM00397">
    <property type="entry name" value="t_SNARE"/>
    <property type="match status" value="1"/>
</dbReference>
<evidence type="ECO:0000256" key="1">
    <source>
        <dbReference type="ARBA" id="ARBA00009063"/>
    </source>
</evidence>
<dbReference type="InParanoid" id="A0A0P0Y804"/>
<keyword evidence="8" id="KW-1267">Proteomics identification</keyword>
<proteinExistence type="evidence at protein level"/>
<accession>A0A0P0Y804</accession>
<dbReference type="InterPro" id="IPR006011">
    <property type="entry name" value="Syntaxin_N"/>
</dbReference>
<keyword evidence="4" id="KW-0472">Membrane</keyword>
<dbReference type="SMR" id="A0A0P0Y804"/>
<dbReference type="GO" id="GO:0005886">
    <property type="term" value="C:plasma membrane"/>
    <property type="evidence" value="ECO:0000318"/>
    <property type="project" value="GO_Central"/>
</dbReference>
<dbReference type="PROSITE" id="PS50192">
    <property type="entry name" value="T_SNARE"/>
    <property type="match status" value="1"/>
</dbReference>
<dbReference type="GO" id="GO:0012505">
    <property type="term" value="C:endomembrane system"/>
    <property type="evidence" value="ECO:0000318"/>
    <property type="project" value="GO_Central"/>
</dbReference>
<feature type="transmembrane region" description="Helical" evidence="4">
    <location>
        <begin position="302"/>
        <end position="327"/>
    </location>
</feature>
<reference evidence="6 7" key="2">
    <citation type="journal article" date="2013" name="Plant Cell Physiol.">
        <title>Rice Annotation Project Database (RAP-DB): an integrative and interactive database for rice genomics.</title>
        <authorList>
            <person name="Sakai H."/>
            <person name="Lee S.S."/>
            <person name="Tanaka T."/>
            <person name="Numa H."/>
            <person name="Kim J."/>
            <person name="Kawahara Y."/>
            <person name="Wakimoto H."/>
            <person name="Yang C.C."/>
            <person name="Iwamoto M."/>
            <person name="Abe T."/>
            <person name="Yamada Y."/>
            <person name="Muto A."/>
            <person name="Inokuchi H."/>
            <person name="Ikemura T."/>
            <person name="Matsumoto T."/>
            <person name="Sasaki T."/>
            <person name="Itoh T."/>
        </authorList>
    </citation>
    <scope>NUCLEOTIDE SEQUENCE [LARGE SCALE GENOMIC DNA]</scope>
    <source>
        <strain evidence="7">cv. Nipponbare</strain>
    </source>
</reference>
<dbReference type="GO" id="GO:0006887">
    <property type="term" value="P:exocytosis"/>
    <property type="evidence" value="ECO:0000318"/>
    <property type="project" value="GO_Central"/>
</dbReference>
<sequence length="348" mass="36382">MCGYLIKSKFQPNNSTSPSPSSLIEKKWKKKSAFFVAPDLRDRSQQSPPIAPKMNDLMTDSFVGAAAAAAAPLDRQDGGGGPGDQKLEAFLREAEAAKDEMAALRDELSRLQAAHEASKALLRPGAPRAATQAALVRLIGSAGRLRARLASMDRRAPAPATTAATAGLRGRLQDLTAGVQVLRRQVSAERRGDAARCYLAVAGEAPTEEQLDRLVAAGGANTDAEAAVRAAMKSSSEAEEVEGGLLELQQLFLDMAALVESQGARVDDIERHVAAAAGDVGAAEGELREAQRLRVAARRRRLWLSAGLAVLLLVVLAAAAAALALALARRKGGATQLAADAADLAAFL</sequence>
<dbReference type="OMA" id="IAPKMND"/>
<dbReference type="SUPFAM" id="SSF47661">
    <property type="entry name" value="t-snare proteins"/>
    <property type="match status" value="1"/>
</dbReference>
<dbReference type="GO" id="GO:0005484">
    <property type="term" value="F:SNAP receptor activity"/>
    <property type="evidence" value="ECO:0000318"/>
    <property type="project" value="GO_Central"/>
</dbReference>
<dbReference type="Gramene" id="Os12t0192300-00">
    <property type="protein sequence ID" value="Os12t0192300-00"/>
    <property type="gene ID" value="Os12g0192300"/>
</dbReference>
<dbReference type="Proteomes" id="UP000059680">
    <property type="component" value="Chromosome 12"/>
</dbReference>
<evidence type="ECO:0000313" key="6">
    <source>
        <dbReference type="EMBL" id="BAT16213.1"/>
    </source>
</evidence>
<dbReference type="InterPro" id="IPR000727">
    <property type="entry name" value="T_SNARE_dom"/>
</dbReference>
<evidence type="ECO:0007829" key="8">
    <source>
        <dbReference type="PeptideAtlas" id="A0A0P0Y804"/>
    </source>
</evidence>
<evidence type="ECO:0000256" key="4">
    <source>
        <dbReference type="SAM" id="Phobius"/>
    </source>
</evidence>
<dbReference type="eggNOG" id="KOG0810">
    <property type="taxonomic scope" value="Eukaryota"/>
</dbReference>
<dbReference type="Pfam" id="PF00804">
    <property type="entry name" value="Syntaxin"/>
    <property type="match status" value="1"/>
</dbReference>
<dbReference type="OrthoDB" id="696648at2759"/>
<dbReference type="FunCoup" id="A0A0P0Y804">
    <property type="interactions" value="35"/>
</dbReference>
<dbReference type="EMBL" id="AP014968">
    <property type="protein sequence ID" value="BAT16213.1"/>
    <property type="molecule type" value="Genomic_DNA"/>
</dbReference>
<dbReference type="AlphaFoldDB" id="A0A0P0Y804"/>
<keyword evidence="2" id="KW-0813">Transport</keyword>
<evidence type="ECO:0000313" key="7">
    <source>
        <dbReference type="Proteomes" id="UP000059680"/>
    </source>
</evidence>
<comment type="similarity">
    <text evidence="1">Belongs to the syntaxin family.</text>
</comment>
<evidence type="ECO:0000256" key="3">
    <source>
        <dbReference type="SAM" id="Coils"/>
    </source>
</evidence>
<keyword evidence="7" id="KW-1185">Reference proteome</keyword>
<gene>
    <name evidence="6" type="ordered locus">Os12g0192300</name>
    <name evidence="6" type="ORF">OSNPB_120192300</name>
</gene>
<reference evidence="6 7" key="3">
    <citation type="journal article" date="2013" name="Rice">
        <title>Improvement of the Oryza sativa Nipponbare reference genome using next generation sequence and optical map data.</title>
        <authorList>
            <person name="Kawahara Y."/>
            <person name="de la Bastide M."/>
            <person name="Hamilton J.P."/>
            <person name="Kanamori H."/>
            <person name="McCombie W.R."/>
            <person name="Ouyang S."/>
            <person name="Schwartz D.C."/>
            <person name="Tanaka T."/>
            <person name="Wu J."/>
            <person name="Zhou S."/>
            <person name="Childs K.L."/>
            <person name="Davidson R.M."/>
            <person name="Lin H."/>
            <person name="Quesada-Ocampo L."/>
            <person name="Vaillancourt B."/>
            <person name="Sakai H."/>
            <person name="Lee S.S."/>
            <person name="Kim J."/>
            <person name="Numa H."/>
            <person name="Itoh T."/>
            <person name="Buell C.R."/>
            <person name="Matsumoto T."/>
        </authorList>
    </citation>
    <scope>NUCLEOTIDE SEQUENCE [LARGE SCALE GENOMIC DNA]</scope>
    <source>
        <strain evidence="7">cv. Nipponbare</strain>
    </source>
</reference>
<dbReference type="PANTHER" id="PTHR19957">
    <property type="entry name" value="SYNTAXIN"/>
    <property type="match status" value="1"/>
</dbReference>
<dbReference type="Gene3D" id="1.20.58.70">
    <property type="match status" value="1"/>
</dbReference>
<keyword evidence="2" id="KW-0653">Protein transport</keyword>
<dbReference type="InterPro" id="IPR010989">
    <property type="entry name" value="SNARE"/>
</dbReference>
<evidence type="ECO:0000256" key="2">
    <source>
        <dbReference type="ARBA" id="ARBA00022927"/>
    </source>
</evidence>
<dbReference type="GO" id="GO:0031201">
    <property type="term" value="C:SNARE complex"/>
    <property type="evidence" value="ECO:0000318"/>
    <property type="project" value="GO_Central"/>
</dbReference>
<dbReference type="GO" id="GO:0006886">
    <property type="term" value="P:intracellular protein transport"/>
    <property type="evidence" value="ECO:0000318"/>
    <property type="project" value="GO_Central"/>
</dbReference>
<evidence type="ECO:0000259" key="5">
    <source>
        <dbReference type="PROSITE" id="PS50192"/>
    </source>
</evidence>
<dbReference type="PANTHER" id="PTHR19957:SF266">
    <property type="entry name" value="OS12G0192300 PROTEIN"/>
    <property type="match status" value="1"/>
</dbReference>